<proteinExistence type="predicted"/>
<name>A0A328TH99_9GAMM</name>
<comment type="caution">
    <text evidence="1">The sequence shown here is derived from an EMBL/GenBank/DDBJ whole genome shotgun (WGS) entry which is preliminary data.</text>
</comment>
<keyword evidence="2" id="KW-1185">Reference proteome</keyword>
<accession>A0A328TH99</accession>
<protein>
    <submittedName>
        <fullName evidence="1">Uncharacterized protein</fullName>
    </submittedName>
</protein>
<reference evidence="1" key="1">
    <citation type="submission" date="2018-04" db="EMBL/GenBank/DDBJ databases">
        <title>Genomes of the Obligate Erwinia dacicola and Facultative Enterobacter sp. OLF Endosymbionts of the Olive Fruit fly, Bactrocera oleae.</title>
        <authorList>
            <person name="Estes A.M."/>
            <person name="Hearn D.J."/>
            <person name="Agarwal S."/>
            <person name="Pierson E.A."/>
            <person name="Dunning-Hotopp J.C."/>
        </authorList>
    </citation>
    <scope>NUCLEOTIDE SEQUENCE [LARGE SCALE GENOMIC DNA]</scope>
    <source>
        <strain evidence="1">Oroville</strain>
    </source>
</reference>
<evidence type="ECO:0000313" key="1">
    <source>
        <dbReference type="EMBL" id="RAP69788.1"/>
    </source>
</evidence>
<sequence>MKRISGYFSFEAGESISESKQFLDKYIFNVNYVITITCKTS</sequence>
<dbReference type="Proteomes" id="UP000244334">
    <property type="component" value="Unassembled WGS sequence"/>
</dbReference>
<evidence type="ECO:0000313" key="2">
    <source>
        <dbReference type="Proteomes" id="UP000244334"/>
    </source>
</evidence>
<dbReference type="AlphaFoldDB" id="A0A328TH99"/>
<organism evidence="1 2">
    <name type="scientific">Candidatus Erwinia dacicola</name>
    <dbReference type="NCBI Taxonomy" id="252393"/>
    <lineage>
        <taxon>Bacteria</taxon>
        <taxon>Pseudomonadati</taxon>
        <taxon>Pseudomonadota</taxon>
        <taxon>Gammaproteobacteria</taxon>
        <taxon>Enterobacterales</taxon>
        <taxon>Erwiniaceae</taxon>
        <taxon>Erwinia</taxon>
    </lineage>
</organism>
<dbReference type="EMBL" id="LJAM02000583">
    <property type="protein sequence ID" value="RAP69788.1"/>
    <property type="molecule type" value="Genomic_DNA"/>
</dbReference>
<gene>
    <name evidence="1" type="ORF">ACZ87_03418</name>
</gene>